<dbReference type="Gene3D" id="3.20.20.70">
    <property type="entry name" value="Aldolase class I"/>
    <property type="match status" value="1"/>
</dbReference>
<feature type="domain" description="NADH:flavin oxidoreductase/NADH oxidase N-terminal" evidence="6">
    <location>
        <begin position="3"/>
        <end position="341"/>
    </location>
</feature>
<dbReference type="Proteomes" id="UP000248795">
    <property type="component" value="Unassembled WGS sequence"/>
</dbReference>
<evidence type="ECO:0000256" key="2">
    <source>
        <dbReference type="ARBA" id="ARBA00022630"/>
    </source>
</evidence>
<dbReference type="PANTHER" id="PTHR43303">
    <property type="entry name" value="NADPH DEHYDROGENASE C23G7.10C-RELATED"/>
    <property type="match status" value="1"/>
</dbReference>
<evidence type="ECO:0000313" key="7">
    <source>
        <dbReference type="EMBL" id="PZF77660.1"/>
    </source>
</evidence>
<evidence type="ECO:0000256" key="3">
    <source>
        <dbReference type="ARBA" id="ARBA00022643"/>
    </source>
</evidence>
<dbReference type="InterPro" id="IPR001155">
    <property type="entry name" value="OxRdtase_FMN_N"/>
</dbReference>
<gene>
    <name evidence="7" type="ORF">DK847_04265</name>
</gene>
<dbReference type="PANTHER" id="PTHR43303:SF4">
    <property type="entry name" value="NADPH DEHYDROGENASE C23G7.10C-RELATED"/>
    <property type="match status" value="1"/>
</dbReference>
<evidence type="ECO:0000256" key="1">
    <source>
        <dbReference type="ARBA" id="ARBA00001917"/>
    </source>
</evidence>
<dbReference type="EMBL" id="QKVK01000002">
    <property type="protein sequence ID" value="PZF77660.1"/>
    <property type="molecule type" value="Genomic_DNA"/>
</dbReference>
<keyword evidence="8" id="KW-1185">Reference proteome</keyword>
<dbReference type="GO" id="GO:0010181">
    <property type="term" value="F:FMN binding"/>
    <property type="evidence" value="ECO:0007669"/>
    <property type="project" value="InterPro"/>
</dbReference>
<keyword evidence="4" id="KW-0521">NADP</keyword>
<dbReference type="GO" id="GO:0003959">
    <property type="term" value="F:NADPH dehydrogenase activity"/>
    <property type="evidence" value="ECO:0007669"/>
    <property type="project" value="InterPro"/>
</dbReference>
<evidence type="ECO:0000259" key="6">
    <source>
        <dbReference type="Pfam" id="PF00724"/>
    </source>
</evidence>
<name>A0A2W2AYI6_9HYPH</name>
<dbReference type="Pfam" id="PF00724">
    <property type="entry name" value="Oxidored_FMN"/>
    <property type="match status" value="1"/>
</dbReference>
<organism evidence="7 8">
    <name type="scientific">Aestuariivirga litoralis</name>
    <dbReference type="NCBI Taxonomy" id="2650924"/>
    <lineage>
        <taxon>Bacteria</taxon>
        <taxon>Pseudomonadati</taxon>
        <taxon>Pseudomonadota</taxon>
        <taxon>Alphaproteobacteria</taxon>
        <taxon>Hyphomicrobiales</taxon>
        <taxon>Aestuariivirgaceae</taxon>
        <taxon>Aestuariivirga</taxon>
    </lineage>
</organism>
<comment type="caution">
    <text evidence="7">The sequence shown here is derived from an EMBL/GenBank/DDBJ whole genome shotgun (WGS) entry which is preliminary data.</text>
</comment>
<evidence type="ECO:0000256" key="5">
    <source>
        <dbReference type="ARBA" id="ARBA00023002"/>
    </source>
</evidence>
<protein>
    <submittedName>
        <fullName evidence="7">NADH:flavin oxidoreductase/NADH oxidase</fullName>
    </submittedName>
</protein>
<keyword evidence="5" id="KW-0560">Oxidoreductase</keyword>
<dbReference type="GO" id="GO:0050661">
    <property type="term" value="F:NADP binding"/>
    <property type="evidence" value="ECO:0007669"/>
    <property type="project" value="InterPro"/>
</dbReference>
<sequence length="372" mass="40352">MSKLFSPVTYRSMTLKNRVIVAPMCQYSARHGMANDWHLVHLGRFALGGFSLVIVEATGVTPEGRISYACLGLWEDAQIAPLKRIVDFLHGNGAKAGIQLAHAGRKANAPIPWRGGFNETEAEKAVLGFEAWTSVAPSAERHTASYPVPEALDAAGLARVRDGFVAATKRADAAGFDMIELHSAHGYLLNQFLSPVANKRADEYGGSLENRMRFPLEVARAVRAAWPKDKPAFVRISVTDWIEDGVTVEESVAYAKALKAIGYDVVHCTSSGFDGAKIPVGPLYQVPLAEAVRRGADVPTAAVGLITRAEEAERILENGQADLIALARQALDDPNWPLHAMRELLTGDTYGNWPQQAGYAVRNKDRSLGLVK</sequence>
<evidence type="ECO:0000256" key="4">
    <source>
        <dbReference type="ARBA" id="ARBA00022857"/>
    </source>
</evidence>
<dbReference type="SUPFAM" id="SSF51395">
    <property type="entry name" value="FMN-linked oxidoreductases"/>
    <property type="match status" value="1"/>
</dbReference>
<keyword evidence="3" id="KW-0288">FMN</keyword>
<dbReference type="InterPro" id="IPR013785">
    <property type="entry name" value="Aldolase_TIM"/>
</dbReference>
<dbReference type="RefSeq" id="WP_111196407.1">
    <property type="nucleotide sequence ID" value="NZ_QKVK01000002.1"/>
</dbReference>
<accession>A0A2W2AYI6</accession>
<evidence type="ECO:0000313" key="8">
    <source>
        <dbReference type="Proteomes" id="UP000248795"/>
    </source>
</evidence>
<dbReference type="AlphaFoldDB" id="A0A2W2AYI6"/>
<proteinExistence type="predicted"/>
<keyword evidence="2" id="KW-0285">Flavoprotein</keyword>
<dbReference type="InterPro" id="IPR044152">
    <property type="entry name" value="YqjM-like"/>
</dbReference>
<reference evidence="8" key="1">
    <citation type="submission" date="2018-06" db="EMBL/GenBank/DDBJ databases">
        <title>Aestuariibacter litoralis strain KCTC 52945T.</title>
        <authorList>
            <person name="Li X."/>
            <person name="Salam N."/>
            <person name="Li J.-L."/>
            <person name="Chen Y.-M."/>
            <person name="Yang Z.-W."/>
            <person name="Zhang L.-Y."/>
            <person name="Han M.-X."/>
            <person name="Xiao M."/>
            <person name="Li W.-J."/>
        </authorList>
    </citation>
    <scope>NUCLEOTIDE SEQUENCE [LARGE SCALE GENOMIC DNA]</scope>
    <source>
        <strain evidence="8">KCTC 52945</strain>
    </source>
</reference>
<comment type="cofactor">
    <cofactor evidence="1">
        <name>FMN</name>
        <dbReference type="ChEBI" id="CHEBI:58210"/>
    </cofactor>
</comment>
<dbReference type="CDD" id="cd02932">
    <property type="entry name" value="OYE_YqiM_FMN"/>
    <property type="match status" value="1"/>
</dbReference>